<dbReference type="AlphaFoldDB" id="A0A7I7S4E8"/>
<dbReference type="SUPFAM" id="SSF52091">
    <property type="entry name" value="SpoIIaa-like"/>
    <property type="match status" value="1"/>
</dbReference>
<feature type="domain" description="STAS" evidence="1">
    <location>
        <begin position="28"/>
        <end position="111"/>
    </location>
</feature>
<accession>A0A7I7S4E8</accession>
<protein>
    <submittedName>
        <fullName evidence="2">Sulfate transporter</fullName>
    </submittedName>
</protein>
<gene>
    <name evidence="2" type="ORF">MARA_52400</name>
</gene>
<reference evidence="2 3" key="1">
    <citation type="journal article" date="2019" name="Emerg. Microbes Infect.">
        <title>Comprehensive subspecies identification of 175 nontuberculous mycobacteria species based on 7547 genomic profiles.</title>
        <authorList>
            <person name="Matsumoto Y."/>
            <person name="Kinjo T."/>
            <person name="Motooka D."/>
            <person name="Nabeya D."/>
            <person name="Jung N."/>
            <person name="Uechi K."/>
            <person name="Horii T."/>
            <person name="Iida T."/>
            <person name="Fujita J."/>
            <person name="Nakamura S."/>
        </authorList>
    </citation>
    <scope>NUCLEOTIDE SEQUENCE [LARGE SCALE GENOMIC DNA]</scope>
    <source>
        <strain evidence="2 3">JCM 18538</strain>
    </source>
</reference>
<organism evidence="2 3">
    <name type="scientific">Mycolicibacterium arabiense</name>
    <dbReference type="NCBI Taxonomy" id="1286181"/>
    <lineage>
        <taxon>Bacteria</taxon>
        <taxon>Bacillati</taxon>
        <taxon>Actinomycetota</taxon>
        <taxon>Actinomycetes</taxon>
        <taxon>Mycobacteriales</taxon>
        <taxon>Mycobacteriaceae</taxon>
        <taxon>Mycolicibacterium</taxon>
    </lineage>
</organism>
<proteinExistence type="predicted"/>
<dbReference type="Pfam" id="PF01740">
    <property type="entry name" value="STAS"/>
    <property type="match status" value="1"/>
</dbReference>
<dbReference type="Proteomes" id="UP000467428">
    <property type="component" value="Chromosome"/>
</dbReference>
<sequence length="140" mass="14495">MSVAPNATRGAPVRPHQATFTSCPIGTSMVLHAVAGEIDAANASNLSAYVESNLGDAGKLVLDLRELTFFGTQGFSVLHRINVTCSRQGVTLVVVSGSEVDRILRICDPAGGLPVARSLEAAINAAAAPPPTHLRLVPRG</sequence>
<geneLocation type="plasmid" evidence="3">
    <name>pjcm18538 dna</name>
</geneLocation>
<dbReference type="InterPro" id="IPR002645">
    <property type="entry name" value="STAS_dom"/>
</dbReference>
<evidence type="ECO:0000313" key="3">
    <source>
        <dbReference type="Proteomes" id="UP000467428"/>
    </source>
</evidence>
<dbReference type="EMBL" id="AP022593">
    <property type="protein sequence ID" value="BBY51772.1"/>
    <property type="molecule type" value="Genomic_DNA"/>
</dbReference>
<dbReference type="Gene3D" id="3.30.750.24">
    <property type="entry name" value="STAS domain"/>
    <property type="match status" value="1"/>
</dbReference>
<dbReference type="RefSeq" id="WP_163922945.1">
    <property type="nucleotide sequence ID" value="NZ_AP022593.1"/>
</dbReference>
<keyword evidence="3" id="KW-1185">Reference proteome</keyword>
<dbReference type="PROSITE" id="PS50801">
    <property type="entry name" value="STAS"/>
    <property type="match status" value="1"/>
</dbReference>
<dbReference type="KEGG" id="marz:MARA_52400"/>
<dbReference type="InterPro" id="IPR036513">
    <property type="entry name" value="STAS_dom_sf"/>
</dbReference>
<dbReference type="CDD" id="cd07043">
    <property type="entry name" value="STAS_anti-anti-sigma_factors"/>
    <property type="match status" value="1"/>
</dbReference>
<name>A0A7I7S4E8_9MYCO</name>
<evidence type="ECO:0000313" key="2">
    <source>
        <dbReference type="EMBL" id="BBY51772.1"/>
    </source>
</evidence>
<evidence type="ECO:0000259" key="1">
    <source>
        <dbReference type="PROSITE" id="PS50801"/>
    </source>
</evidence>